<dbReference type="RefSeq" id="WP_222981044.1">
    <property type="nucleotide sequence ID" value="NZ_JAINVZ010000023.1"/>
</dbReference>
<comment type="caution">
    <text evidence="3">The sequence shown here is derived from an EMBL/GenBank/DDBJ whole genome shotgun (WGS) entry which is preliminary data.</text>
</comment>
<evidence type="ECO:0000313" key="3">
    <source>
        <dbReference type="EMBL" id="MBY8888320.1"/>
    </source>
</evidence>
<name>A0ABS7QYM7_9ACTN</name>
<evidence type="ECO:0008006" key="5">
    <source>
        <dbReference type="Google" id="ProtNLM"/>
    </source>
</evidence>
<feature type="compositionally biased region" description="Basic and acidic residues" evidence="1">
    <location>
        <begin position="1"/>
        <end position="10"/>
    </location>
</feature>
<feature type="transmembrane region" description="Helical" evidence="2">
    <location>
        <begin position="78"/>
        <end position="99"/>
    </location>
</feature>
<proteinExistence type="predicted"/>
<evidence type="ECO:0000256" key="2">
    <source>
        <dbReference type="SAM" id="Phobius"/>
    </source>
</evidence>
<dbReference type="Proteomes" id="UP001198565">
    <property type="component" value="Unassembled WGS sequence"/>
</dbReference>
<protein>
    <recommendedName>
        <fullName evidence="5">DUF485 domain-containing protein</fullName>
    </recommendedName>
</protein>
<sequence length="126" mass="13295">MTGGPVRREVVTGGRCDPSRGAAGATDTEPSTRDDARLRALVRAQLRAALTAVAALAVPLGALPLLLDRVPAVSRTRIGGVGVTWPLLGVAGYPLMYLIGRWYVTRAEANEARYQGGCPDQEDGPR</sequence>
<feature type="region of interest" description="Disordered" evidence="1">
    <location>
        <begin position="1"/>
        <end position="34"/>
    </location>
</feature>
<keyword evidence="2" id="KW-0812">Transmembrane</keyword>
<accession>A0ABS7QYM7</accession>
<organism evidence="3 4">
    <name type="scientific">Streptantibioticus parmotrematis</name>
    <dbReference type="NCBI Taxonomy" id="2873249"/>
    <lineage>
        <taxon>Bacteria</taxon>
        <taxon>Bacillati</taxon>
        <taxon>Actinomycetota</taxon>
        <taxon>Actinomycetes</taxon>
        <taxon>Kitasatosporales</taxon>
        <taxon>Streptomycetaceae</taxon>
        <taxon>Streptantibioticus</taxon>
    </lineage>
</organism>
<evidence type="ECO:0000313" key="4">
    <source>
        <dbReference type="Proteomes" id="UP001198565"/>
    </source>
</evidence>
<evidence type="ECO:0000256" key="1">
    <source>
        <dbReference type="SAM" id="MobiDB-lite"/>
    </source>
</evidence>
<feature type="transmembrane region" description="Helical" evidence="2">
    <location>
        <begin position="46"/>
        <end position="66"/>
    </location>
</feature>
<keyword evidence="2" id="KW-0472">Membrane</keyword>
<keyword evidence="2" id="KW-1133">Transmembrane helix</keyword>
<reference evidence="3 4" key="1">
    <citation type="submission" date="2021-08" db="EMBL/GenBank/DDBJ databases">
        <title>Streptomyces sp. PTM05 isolated from lichen.</title>
        <authorList>
            <person name="Somphong A."/>
            <person name="Phongsopitanun W."/>
            <person name="Tanasupawat S."/>
        </authorList>
    </citation>
    <scope>NUCLEOTIDE SEQUENCE [LARGE SCALE GENOMIC DNA]</scope>
    <source>
        <strain evidence="3 4">Ptm05</strain>
    </source>
</reference>
<gene>
    <name evidence="3" type="ORF">K7472_26280</name>
</gene>
<keyword evidence="4" id="KW-1185">Reference proteome</keyword>
<dbReference type="EMBL" id="JAINVZ010000023">
    <property type="protein sequence ID" value="MBY8888320.1"/>
    <property type="molecule type" value="Genomic_DNA"/>
</dbReference>